<dbReference type="KEGG" id="bid:Bind_2514"/>
<dbReference type="RefSeq" id="WP_012385472.1">
    <property type="nucleotide sequence ID" value="NC_010581.1"/>
</dbReference>
<dbReference type="GO" id="GO:0003677">
    <property type="term" value="F:DNA binding"/>
    <property type="evidence" value="ECO:0007669"/>
    <property type="project" value="UniProtKB-UniRule"/>
</dbReference>
<dbReference type="Gene3D" id="1.10.357.10">
    <property type="entry name" value="Tetracycline Repressor, domain 2"/>
    <property type="match status" value="1"/>
</dbReference>
<evidence type="ECO:0000256" key="1">
    <source>
        <dbReference type="ARBA" id="ARBA00023125"/>
    </source>
</evidence>
<evidence type="ECO:0000313" key="5">
    <source>
        <dbReference type="Proteomes" id="UP000001695"/>
    </source>
</evidence>
<dbReference type="PROSITE" id="PS50977">
    <property type="entry name" value="HTH_TETR_2"/>
    <property type="match status" value="1"/>
</dbReference>
<dbReference type="HOGENOM" id="CLU_105089_0_0_5"/>
<organism evidence="4 5">
    <name type="scientific">Beijerinckia indica subsp. indica (strain ATCC 9039 / DSM 1715 / NCIMB 8712)</name>
    <dbReference type="NCBI Taxonomy" id="395963"/>
    <lineage>
        <taxon>Bacteria</taxon>
        <taxon>Pseudomonadati</taxon>
        <taxon>Pseudomonadota</taxon>
        <taxon>Alphaproteobacteria</taxon>
        <taxon>Hyphomicrobiales</taxon>
        <taxon>Beijerinckiaceae</taxon>
        <taxon>Beijerinckia</taxon>
    </lineage>
</organism>
<reference evidence="5" key="1">
    <citation type="submission" date="2008-03" db="EMBL/GenBank/DDBJ databases">
        <title>Complete sequence of chromosome of Beijerinckia indica subsp. indica ATCC 9039.</title>
        <authorList>
            <consortium name="US DOE Joint Genome Institute"/>
            <person name="Copeland A."/>
            <person name="Lucas S."/>
            <person name="Lapidus A."/>
            <person name="Glavina del Rio T."/>
            <person name="Dalin E."/>
            <person name="Tice H."/>
            <person name="Bruce D."/>
            <person name="Goodwin L."/>
            <person name="Pitluck S."/>
            <person name="LaButti K."/>
            <person name="Schmutz J."/>
            <person name="Larimer F."/>
            <person name="Land M."/>
            <person name="Hauser L."/>
            <person name="Kyrpides N."/>
            <person name="Mikhailova N."/>
            <person name="Dunfield P.F."/>
            <person name="Dedysh S.N."/>
            <person name="Liesack W."/>
            <person name="Saw J.H."/>
            <person name="Alam M."/>
            <person name="Chen Y."/>
            <person name="Murrell J.C."/>
            <person name="Richardson P."/>
        </authorList>
    </citation>
    <scope>NUCLEOTIDE SEQUENCE [LARGE SCALE GENOMIC DNA]</scope>
    <source>
        <strain evidence="5">ATCC 9039 / DSM 1715 / NCIMB 8712</strain>
    </source>
</reference>
<keyword evidence="1 2" id="KW-0238">DNA-binding</keyword>
<feature type="DNA-binding region" description="H-T-H motif" evidence="2">
    <location>
        <begin position="30"/>
        <end position="49"/>
    </location>
</feature>
<reference evidence="4 5" key="2">
    <citation type="journal article" date="2010" name="J. Bacteriol.">
        <title>Complete genome sequence of Beijerinckia indica subsp. indica.</title>
        <authorList>
            <person name="Tamas I."/>
            <person name="Dedysh S.N."/>
            <person name="Liesack W."/>
            <person name="Stott M.B."/>
            <person name="Alam M."/>
            <person name="Murrell J.C."/>
            <person name="Dunfield P.F."/>
        </authorList>
    </citation>
    <scope>NUCLEOTIDE SEQUENCE [LARGE SCALE GENOMIC DNA]</scope>
    <source>
        <strain evidence="5">ATCC 9039 / DSM 1715 / NCIMB 8712</strain>
    </source>
</reference>
<feature type="domain" description="HTH tetR-type" evidence="3">
    <location>
        <begin position="7"/>
        <end position="67"/>
    </location>
</feature>
<name>B2IIG6_BEII9</name>
<proteinExistence type="predicted"/>
<dbReference type="InterPro" id="IPR001647">
    <property type="entry name" value="HTH_TetR"/>
</dbReference>
<gene>
    <name evidence="4" type="ordered locus">Bind_2514</name>
</gene>
<dbReference type="AlphaFoldDB" id="B2IIG6"/>
<keyword evidence="5" id="KW-1185">Reference proteome</keyword>
<evidence type="ECO:0000259" key="3">
    <source>
        <dbReference type="PROSITE" id="PS50977"/>
    </source>
</evidence>
<protein>
    <submittedName>
        <fullName evidence="4">Putative transcriptional regulator, TetR family</fullName>
    </submittedName>
</protein>
<evidence type="ECO:0000256" key="2">
    <source>
        <dbReference type="PROSITE-ProRule" id="PRU00335"/>
    </source>
</evidence>
<dbReference type="Proteomes" id="UP000001695">
    <property type="component" value="Chromosome"/>
</dbReference>
<sequence length="191" mass="21840">MARPVEPELKAALLEKIIAYVWEHGIADFSLRPLAAVIGSSPRNIAYHFGSREDLLCVIFNTIRERMYDDFRVVQQNASSLEDALRKLWAWTAAPENRKLLKLLYEIFGTSVNHPDRFDGYARWVVTERLKFIGSILARFEIKDNEGQELATLIMIIFHGATLDLTATDDVARIERVIHGCIERIKLLTNA</sequence>
<dbReference type="SUPFAM" id="SSF46689">
    <property type="entry name" value="Homeodomain-like"/>
    <property type="match status" value="1"/>
</dbReference>
<dbReference type="eggNOG" id="COG1309">
    <property type="taxonomic scope" value="Bacteria"/>
</dbReference>
<dbReference type="STRING" id="395963.Bind_2514"/>
<evidence type="ECO:0000313" key="4">
    <source>
        <dbReference type="EMBL" id="ACB96119.1"/>
    </source>
</evidence>
<dbReference type="EMBL" id="CP001016">
    <property type="protein sequence ID" value="ACB96119.1"/>
    <property type="molecule type" value="Genomic_DNA"/>
</dbReference>
<dbReference type="InterPro" id="IPR009057">
    <property type="entry name" value="Homeodomain-like_sf"/>
</dbReference>
<accession>B2IIG6</accession>
<dbReference type="OrthoDB" id="9802802at2"/>